<organism evidence="5 6">
    <name type="scientific">Syntrophomonas zehnderi OL-4</name>
    <dbReference type="NCBI Taxonomy" id="690567"/>
    <lineage>
        <taxon>Bacteria</taxon>
        <taxon>Bacillati</taxon>
        <taxon>Bacillota</taxon>
        <taxon>Clostridia</taxon>
        <taxon>Eubacteriales</taxon>
        <taxon>Syntrophomonadaceae</taxon>
        <taxon>Syntrophomonas</taxon>
    </lineage>
</organism>
<accession>A0A0E4C7I1</accession>
<dbReference type="InterPro" id="IPR002912">
    <property type="entry name" value="ACT_dom"/>
</dbReference>
<feature type="domain" description="CBS" evidence="3">
    <location>
        <begin position="80"/>
        <end position="139"/>
    </location>
</feature>
<reference evidence="5 6" key="1">
    <citation type="submission" date="2015-03" db="EMBL/GenBank/DDBJ databases">
        <authorList>
            <person name="Murphy D."/>
        </authorList>
    </citation>
    <scope>NUCLEOTIDE SEQUENCE [LARGE SCALE GENOMIC DNA]</scope>
    <source>
        <strain evidence="5 6">OL-4</strain>
    </source>
</reference>
<feature type="domain" description="ACT" evidence="4">
    <location>
        <begin position="145"/>
        <end position="218"/>
    </location>
</feature>
<sequence>MKVKNRMLGNPITVELDTSVTEASTLMKEHNIRRLPVLDKGKVIGIITLSDLNQAAPSSATTLSTHELNYLLAKTKIKDIIPKKQKVITISPEKYIETAAKLMRENKISGLPVIDDNGKLVGLVTETDIFDAFIDILGVKRDHTRIDFYVSDRPGAMAEITGLVAQKGKSITNTVLYFDNKKNMYRMVLRIEELNCDDVIDALKDRGYEVESVIIHQEEL</sequence>
<dbReference type="OrthoDB" id="9766150at2"/>
<dbReference type="STRING" id="690567.148"/>
<dbReference type="InterPro" id="IPR046342">
    <property type="entry name" value="CBS_dom_sf"/>
</dbReference>
<dbReference type="RefSeq" id="WP_046494742.1">
    <property type="nucleotide sequence ID" value="NZ_CGIH01000004.1"/>
</dbReference>
<evidence type="ECO:0000256" key="2">
    <source>
        <dbReference type="PROSITE-ProRule" id="PRU00703"/>
    </source>
</evidence>
<protein>
    <submittedName>
        <fullName evidence="5">ACT domain</fullName>
    </submittedName>
</protein>
<name>A0A0E4C7I1_9FIRM</name>
<dbReference type="PANTHER" id="PTHR43080:SF2">
    <property type="entry name" value="CBS DOMAIN-CONTAINING PROTEIN"/>
    <property type="match status" value="1"/>
</dbReference>
<dbReference type="Pfam" id="PF00571">
    <property type="entry name" value="CBS"/>
    <property type="match status" value="2"/>
</dbReference>
<dbReference type="SMART" id="SM00116">
    <property type="entry name" value="CBS"/>
    <property type="match status" value="2"/>
</dbReference>
<dbReference type="SUPFAM" id="SSF54631">
    <property type="entry name" value="CBS-domain pair"/>
    <property type="match status" value="1"/>
</dbReference>
<dbReference type="Proteomes" id="UP000045545">
    <property type="component" value="Unassembled WGS sequence"/>
</dbReference>
<dbReference type="PROSITE" id="PS51671">
    <property type="entry name" value="ACT"/>
    <property type="match status" value="1"/>
</dbReference>
<dbReference type="InterPro" id="IPR000644">
    <property type="entry name" value="CBS_dom"/>
</dbReference>
<keyword evidence="1 2" id="KW-0129">CBS domain</keyword>
<evidence type="ECO:0000256" key="1">
    <source>
        <dbReference type="ARBA" id="ARBA00023122"/>
    </source>
</evidence>
<gene>
    <name evidence="5" type="ORF">148</name>
</gene>
<dbReference type="PROSITE" id="PS51371">
    <property type="entry name" value="CBS"/>
    <property type="match status" value="2"/>
</dbReference>
<evidence type="ECO:0000259" key="3">
    <source>
        <dbReference type="PROSITE" id="PS51371"/>
    </source>
</evidence>
<dbReference type="InterPro" id="IPR045865">
    <property type="entry name" value="ACT-like_dom_sf"/>
</dbReference>
<dbReference type="PANTHER" id="PTHR43080">
    <property type="entry name" value="CBS DOMAIN-CONTAINING PROTEIN CBSX3, MITOCHONDRIAL"/>
    <property type="match status" value="1"/>
</dbReference>
<dbReference type="EMBL" id="CGIH01000004">
    <property type="protein sequence ID" value="CFW99335.1"/>
    <property type="molecule type" value="Genomic_DNA"/>
</dbReference>
<dbReference type="Gene3D" id="3.10.580.10">
    <property type="entry name" value="CBS-domain"/>
    <property type="match status" value="1"/>
</dbReference>
<dbReference type="InterPro" id="IPR051257">
    <property type="entry name" value="Diverse_CBS-Domain"/>
</dbReference>
<dbReference type="Gene3D" id="3.30.70.260">
    <property type="match status" value="1"/>
</dbReference>
<evidence type="ECO:0000259" key="4">
    <source>
        <dbReference type="PROSITE" id="PS51671"/>
    </source>
</evidence>
<evidence type="ECO:0000313" key="5">
    <source>
        <dbReference type="EMBL" id="CFW99335.1"/>
    </source>
</evidence>
<keyword evidence="6" id="KW-1185">Reference proteome</keyword>
<proteinExistence type="predicted"/>
<feature type="domain" description="CBS" evidence="3">
    <location>
        <begin position="7"/>
        <end position="62"/>
    </location>
</feature>
<dbReference type="AlphaFoldDB" id="A0A0E4C7I1"/>
<evidence type="ECO:0000313" key="6">
    <source>
        <dbReference type="Proteomes" id="UP000045545"/>
    </source>
</evidence>
<dbReference type="CDD" id="cd04584">
    <property type="entry name" value="CBS_pair_AcuB_like"/>
    <property type="match status" value="1"/>
</dbReference>
<dbReference type="SUPFAM" id="SSF55021">
    <property type="entry name" value="ACT-like"/>
    <property type="match status" value="1"/>
</dbReference>